<comment type="caution">
    <text evidence="1">The sequence shown here is derived from an EMBL/GenBank/DDBJ whole genome shotgun (WGS) entry which is preliminary data.</text>
</comment>
<sequence length="87" mass="9789">MAVATKVRNMNRPALYEVPVTSKIQGESFTKPPSAVIATLSVTHKLPSQILMRQRELEPASAETKRYAKISRRSLIEQCSFRGLFLI</sequence>
<dbReference type="EMBL" id="JABFTP020000083">
    <property type="protein sequence ID" value="KAL3275694.1"/>
    <property type="molecule type" value="Genomic_DNA"/>
</dbReference>
<dbReference type="AlphaFoldDB" id="A0ABD2NAQ9"/>
<proteinExistence type="predicted"/>
<evidence type="ECO:0000313" key="2">
    <source>
        <dbReference type="Proteomes" id="UP001516400"/>
    </source>
</evidence>
<name>A0ABD2NAQ9_9CUCU</name>
<accession>A0ABD2NAQ9</accession>
<evidence type="ECO:0000313" key="1">
    <source>
        <dbReference type="EMBL" id="KAL3275694.1"/>
    </source>
</evidence>
<keyword evidence="2" id="KW-1185">Reference proteome</keyword>
<dbReference type="Proteomes" id="UP001516400">
    <property type="component" value="Unassembled WGS sequence"/>
</dbReference>
<organism evidence="1 2">
    <name type="scientific">Cryptolaemus montrouzieri</name>
    <dbReference type="NCBI Taxonomy" id="559131"/>
    <lineage>
        <taxon>Eukaryota</taxon>
        <taxon>Metazoa</taxon>
        <taxon>Ecdysozoa</taxon>
        <taxon>Arthropoda</taxon>
        <taxon>Hexapoda</taxon>
        <taxon>Insecta</taxon>
        <taxon>Pterygota</taxon>
        <taxon>Neoptera</taxon>
        <taxon>Endopterygota</taxon>
        <taxon>Coleoptera</taxon>
        <taxon>Polyphaga</taxon>
        <taxon>Cucujiformia</taxon>
        <taxon>Coccinelloidea</taxon>
        <taxon>Coccinellidae</taxon>
        <taxon>Scymninae</taxon>
        <taxon>Scymnini</taxon>
        <taxon>Cryptolaemus</taxon>
    </lineage>
</organism>
<protein>
    <submittedName>
        <fullName evidence="1">Uncharacterized protein</fullName>
    </submittedName>
</protein>
<gene>
    <name evidence="1" type="ORF">HHI36_020444</name>
</gene>
<reference evidence="1 2" key="1">
    <citation type="journal article" date="2021" name="BMC Biol.">
        <title>Horizontally acquired antibacterial genes associated with adaptive radiation of ladybird beetles.</title>
        <authorList>
            <person name="Li H.S."/>
            <person name="Tang X.F."/>
            <person name="Huang Y.H."/>
            <person name="Xu Z.Y."/>
            <person name="Chen M.L."/>
            <person name="Du X.Y."/>
            <person name="Qiu B.Y."/>
            <person name="Chen P.T."/>
            <person name="Zhang W."/>
            <person name="Slipinski A."/>
            <person name="Escalona H.E."/>
            <person name="Waterhouse R.M."/>
            <person name="Zwick A."/>
            <person name="Pang H."/>
        </authorList>
    </citation>
    <scope>NUCLEOTIDE SEQUENCE [LARGE SCALE GENOMIC DNA]</scope>
    <source>
        <strain evidence="1">SYSU2018</strain>
    </source>
</reference>